<evidence type="ECO:0000256" key="3">
    <source>
        <dbReference type="ARBA" id="ARBA00010617"/>
    </source>
</evidence>
<evidence type="ECO:0000256" key="6">
    <source>
        <dbReference type="ARBA" id="ARBA00022723"/>
    </source>
</evidence>
<evidence type="ECO:0000256" key="2">
    <source>
        <dbReference type="ARBA" id="ARBA00004370"/>
    </source>
</evidence>
<dbReference type="PRINTS" id="PR00385">
    <property type="entry name" value="P450"/>
</dbReference>
<reference evidence="18 19" key="1">
    <citation type="submission" date="2024-05" db="EMBL/GenBank/DDBJ databases">
        <title>Haplotype-resolved chromosome-level genome assembly of Huyou (Citrus changshanensis).</title>
        <authorList>
            <person name="Miao C."/>
            <person name="Chen W."/>
            <person name="Wu Y."/>
            <person name="Wang L."/>
            <person name="Zhao S."/>
            <person name="Grierson D."/>
            <person name="Xu C."/>
            <person name="Chen K."/>
        </authorList>
    </citation>
    <scope>NUCLEOTIDE SEQUENCE [LARGE SCALE GENOMIC DNA]</scope>
    <source>
        <strain evidence="18">01-14</strain>
        <tissue evidence="18">Leaf</tissue>
    </source>
</reference>
<dbReference type="SUPFAM" id="SSF48264">
    <property type="entry name" value="Cytochrome P450"/>
    <property type="match status" value="1"/>
</dbReference>
<dbReference type="GO" id="GO:0016020">
    <property type="term" value="C:membrane"/>
    <property type="evidence" value="ECO:0007669"/>
    <property type="project" value="UniProtKB-SubCell"/>
</dbReference>
<evidence type="ECO:0000256" key="8">
    <source>
        <dbReference type="ARBA" id="ARBA00022821"/>
    </source>
</evidence>
<dbReference type="InterPro" id="IPR002401">
    <property type="entry name" value="Cyt_P450_E_grp-I"/>
</dbReference>
<accession>A0AAP0QWX4</accession>
<dbReference type="GO" id="GO:0016709">
    <property type="term" value="F:oxidoreductase activity, acting on paired donors, with incorporation or reduction of molecular oxygen, NAD(P)H as one donor, and incorporation of one atom of oxygen"/>
    <property type="evidence" value="ECO:0007669"/>
    <property type="project" value="UniProtKB-ARBA"/>
</dbReference>
<evidence type="ECO:0000313" key="18">
    <source>
        <dbReference type="EMBL" id="KAK9214142.1"/>
    </source>
</evidence>
<evidence type="ECO:0000259" key="16">
    <source>
        <dbReference type="Pfam" id="PF00931"/>
    </source>
</evidence>
<feature type="domain" description="Disease resistance protein winged helix" evidence="17">
    <location>
        <begin position="688"/>
        <end position="746"/>
    </location>
</feature>
<name>A0AAP0QWX4_9ROSI</name>
<evidence type="ECO:0000256" key="1">
    <source>
        <dbReference type="ARBA" id="ARBA00001971"/>
    </source>
</evidence>
<dbReference type="PROSITE" id="PS00086">
    <property type="entry name" value="CYTOCHROME_P450"/>
    <property type="match status" value="1"/>
</dbReference>
<keyword evidence="7" id="KW-0677">Repeat</keyword>
<evidence type="ECO:0000256" key="11">
    <source>
        <dbReference type="ARBA" id="ARBA00023004"/>
    </source>
</evidence>
<keyword evidence="13 15" id="KW-0472">Membrane</keyword>
<dbReference type="Pfam" id="PF00067">
    <property type="entry name" value="p450"/>
    <property type="match status" value="2"/>
</dbReference>
<dbReference type="InterPro" id="IPR036388">
    <property type="entry name" value="WH-like_DNA-bd_sf"/>
</dbReference>
<dbReference type="EMBL" id="JBCGBO010000003">
    <property type="protein sequence ID" value="KAK9214142.1"/>
    <property type="molecule type" value="Genomic_DNA"/>
</dbReference>
<gene>
    <name evidence="18" type="ORF">WN944_006130</name>
</gene>
<keyword evidence="8" id="KW-0611">Plant defense</keyword>
<dbReference type="InterPro" id="IPR017972">
    <property type="entry name" value="Cyt_P450_CS"/>
</dbReference>
<comment type="subcellular location">
    <subcellularLocation>
        <location evidence="2">Membrane</location>
    </subcellularLocation>
</comment>
<dbReference type="Pfam" id="PF23559">
    <property type="entry name" value="WHD_DRP"/>
    <property type="match status" value="1"/>
</dbReference>
<feature type="domain" description="NB-ARC" evidence="16">
    <location>
        <begin position="470"/>
        <end position="609"/>
    </location>
</feature>
<evidence type="ECO:0000256" key="5">
    <source>
        <dbReference type="ARBA" id="ARBA00022692"/>
    </source>
</evidence>
<proteinExistence type="inferred from homology"/>
<keyword evidence="10" id="KW-0560">Oxidoreductase</keyword>
<keyword evidence="11 14" id="KW-0408">Iron</keyword>
<evidence type="ECO:0000256" key="13">
    <source>
        <dbReference type="ARBA" id="ARBA00023136"/>
    </source>
</evidence>
<dbReference type="PANTHER" id="PTHR47947:SF26">
    <property type="entry name" value="CYTOCHROME P450"/>
    <property type="match status" value="1"/>
</dbReference>
<dbReference type="InterPro" id="IPR002182">
    <property type="entry name" value="NB-ARC"/>
</dbReference>
<evidence type="ECO:0000256" key="9">
    <source>
        <dbReference type="ARBA" id="ARBA00022989"/>
    </source>
</evidence>
<dbReference type="InterPro" id="IPR036396">
    <property type="entry name" value="Cyt_P450_sf"/>
</dbReference>
<keyword evidence="12" id="KW-0503">Monooxygenase</keyword>
<protein>
    <recommendedName>
        <fullName evidence="20">Cytochrome P450</fullName>
    </recommendedName>
</protein>
<dbReference type="Gene3D" id="3.40.50.300">
    <property type="entry name" value="P-loop containing nucleotide triphosphate hydrolases"/>
    <property type="match status" value="1"/>
</dbReference>
<evidence type="ECO:0000259" key="17">
    <source>
        <dbReference type="Pfam" id="PF23559"/>
    </source>
</evidence>
<dbReference type="GO" id="GO:0020037">
    <property type="term" value="F:heme binding"/>
    <property type="evidence" value="ECO:0007669"/>
    <property type="project" value="InterPro"/>
</dbReference>
<dbReference type="InterPro" id="IPR050651">
    <property type="entry name" value="Plant_Cytochrome_P450_Monoox"/>
</dbReference>
<evidence type="ECO:0000313" key="19">
    <source>
        <dbReference type="Proteomes" id="UP001428341"/>
    </source>
</evidence>
<dbReference type="PRINTS" id="PR00463">
    <property type="entry name" value="EP450I"/>
</dbReference>
<evidence type="ECO:0000256" key="7">
    <source>
        <dbReference type="ARBA" id="ARBA00022737"/>
    </source>
</evidence>
<evidence type="ECO:0008006" key="20">
    <source>
        <dbReference type="Google" id="ProtNLM"/>
    </source>
</evidence>
<dbReference type="GO" id="GO:0005506">
    <property type="term" value="F:iron ion binding"/>
    <property type="evidence" value="ECO:0007669"/>
    <property type="project" value="InterPro"/>
</dbReference>
<dbReference type="InterPro" id="IPR001128">
    <property type="entry name" value="Cyt_P450"/>
</dbReference>
<dbReference type="Gene3D" id="1.10.630.10">
    <property type="entry name" value="Cytochrome P450"/>
    <property type="match status" value="2"/>
</dbReference>
<comment type="caution">
    <text evidence="18">The sequence shown here is derived from an EMBL/GenBank/DDBJ whole genome shotgun (WGS) entry which is preliminary data.</text>
</comment>
<keyword evidence="6 14" id="KW-0479">Metal-binding</keyword>
<dbReference type="FunFam" id="1.10.630.10:FF:000026">
    <property type="entry name" value="Cytochrome P450 82C4"/>
    <property type="match status" value="1"/>
</dbReference>
<evidence type="ECO:0000256" key="4">
    <source>
        <dbReference type="ARBA" id="ARBA00022617"/>
    </source>
</evidence>
<evidence type="ECO:0000256" key="10">
    <source>
        <dbReference type="ARBA" id="ARBA00023002"/>
    </source>
</evidence>
<evidence type="ECO:0000256" key="12">
    <source>
        <dbReference type="ARBA" id="ARBA00023033"/>
    </source>
</evidence>
<comment type="cofactor">
    <cofactor evidence="1 14">
        <name>heme</name>
        <dbReference type="ChEBI" id="CHEBI:30413"/>
    </cofactor>
</comment>
<sequence>MDTHLPFTTTVVITAFFTFLLLVYSLLWLSRRHRNSTDKKTVPEPGGAWPLIGHLHLLGGQKPAAHVTLGSIADKHGPIFMIKLGLHRALIVSNWEIAKECFTTNDKVFCNRIKALAPEILGYNYAMFGFSPYGPYWRQIRKIATLEILSNHRLEMLKHVRESEVRTSMKELYDEWMKLRGDSGKALVEMKEIFNALTFNVATRMVVGKRLVRGGTTNHQEIDEENNRCRKAIRKLMELTGAFAIADSVPFLRWLDLDGIEKSMKRTAKELDQILEGWNHPKALILGGTDTTTFTLTWALTLTLNHLDVLKKVQNELDTHIGRERQVIESDIKNLVYLQAIVKETLRLCPAAPLSIPHESMEDCTIASYHVPAGTRLFVNIAKIHRDPNVWEEPNEFRPERFLKTHKDIDVRGQNFELIPFGSGRRGCPGISFALQVLLLTLASLLHGFEFATPGPGDTEPLDLRFEKRDMEEALLDLLIEGQPQLSVVAILDSRGFNKTAFAAEAFNSNHVKFYFDCRAWVRVSIQYNFKKILDDIIKSVMPASGLSEIIGKDYTLKKSILRDYLTNKKYMIVLDDIYHDMIWNDLREALPDYQNGSRVLITVVDPDILTSFELENGEKIGSDSVLVGGPLFRIKYEGWQFFLLYCGCKSLESQMMEMENEPTALLFCSIFELPLYLKFCCFYLCVFYGNLEISTRQLYQLWMAEGFVAHNSEANAEEYLKELISRGLIKVGKRSAGGKIKTCSVPSSVWAGLVVLAAKMKFVMVLDLGLVEELRTIKRFSVPKNLTKFVSLEHIDTYLHSLQNFALESDHSALLDCENICKKFKLLRVKSEEETSSGINPFLLSIH</sequence>
<dbReference type="Proteomes" id="UP001428341">
    <property type="component" value="Unassembled WGS sequence"/>
</dbReference>
<dbReference type="InterPro" id="IPR027417">
    <property type="entry name" value="P-loop_NTPase"/>
</dbReference>
<feature type="binding site" description="axial binding residue" evidence="14">
    <location>
        <position position="428"/>
    </location>
    <ligand>
        <name>heme</name>
        <dbReference type="ChEBI" id="CHEBI:30413"/>
    </ligand>
    <ligandPart>
        <name>Fe</name>
        <dbReference type="ChEBI" id="CHEBI:18248"/>
    </ligandPart>
</feature>
<dbReference type="PANTHER" id="PTHR47947">
    <property type="entry name" value="CYTOCHROME P450 82C3-RELATED"/>
    <property type="match status" value="1"/>
</dbReference>
<comment type="similarity">
    <text evidence="3">Belongs to the cytochrome P450 family.</text>
</comment>
<dbReference type="Pfam" id="PF00931">
    <property type="entry name" value="NB-ARC"/>
    <property type="match status" value="1"/>
</dbReference>
<keyword evidence="9 15" id="KW-1133">Transmembrane helix</keyword>
<evidence type="ECO:0000256" key="15">
    <source>
        <dbReference type="SAM" id="Phobius"/>
    </source>
</evidence>
<evidence type="ECO:0000256" key="14">
    <source>
        <dbReference type="PIRSR" id="PIRSR602401-1"/>
    </source>
</evidence>
<dbReference type="SUPFAM" id="SSF52540">
    <property type="entry name" value="P-loop containing nucleoside triphosphate hydrolases"/>
    <property type="match status" value="1"/>
</dbReference>
<keyword evidence="19" id="KW-1185">Reference proteome</keyword>
<dbReference type="Gene3D" id="1.10.10.10">
    <property type="entry name" value="Winged helix-like DNA-binding domain superfamily/Winged helix DNA-binding domain"/>
    <property type="match status" value="1"/>
</dbReference>
<keyword evidence="4 14" id="KW-0349">Heme</keyword>
<dbReference type="GO" id="GO:0043531">
    <property type="term" value="F:ADP binding"/>
    <property type="evidence" value="ECO:0007669"/>
    <property type="project" value="InterPro"/>
</dbReference>
<dbReference type="AlphaFoldDB" id="A0AAP0QWX4"/>
<feature type="transmembrane region" description="Helical" evidence="15">
    <location>
        <begin position="6"/>
        <end position="29"/>
    </location>
</feature>
<keyword evidence="5 15" id="KW-0812">Transmembrane</keyword>
<dbReference type="InterPro" id="IPR058922">
    <property type="entry name" value="WHD_DRP"/>
</dbReference>
<organism evidence="18 19">
    <name type="scientific">Citrus x changshan-huyou</name>
    <dbReference type="NCBI Taxonomy" id="2935761"/>
    <lineage>
        <taxon>Eukaryota</taxon>
        <taxon>Viridiplantae</taxon>
        <taxon>Streptophyta</taxon>
        <taxon>Embryophyta</taxon>
        <taxon>Tracheophyta</taxon>
        <taxon>Spermatophyta</taxon>
        <taxon>Magnoliopsida</taxon>
        <taxon>eudicotyledons</taxon>
        <taxon>Gunneridae</taxon>
        <taxon>Pentapetalae</taxon>
        <taxon>rosids</taxon>
        <taxon>malvids</taxon>
        <taxon>Sapindales</taxon>
        <taxon>Rutaceae</taxon>
        <taxon>Aurantioideae</taxon>
        <taxon>Citrus</taxon>
    </lineage>
</organism>